<feature type="region of interest" description="Disordered" evidence="2">
    <location>
        <begin position="240"/>
        <end position="294"/>
    </location>
</feature>
<dbReference type="AlphaFoldDB" id="A0A0S4JKY2"/>
<reference evidence="4" key="1">
    <citation type="submission" date="2015-09" db="EMBL/GenBank/DDBJ databases">
        <authorList>
            <consortium name="Pathogen Informatics"/>
        </authorList>
    </citation>
    <scope>NUCLEOTIDE SEQUENCE [LARGE SCALE GENOMIC DNA]</scope>
    <source>
        <strain evidence="4">Lake Konstanz</strain>
    </source>
</reference>
<dbReference type="Proteomes" id="UP000051952">
    <property type="component" value="Unassembled WGS sequence"/>
</dbReference>
<evidence type="ECO:0000256" key="2">
    <source>
        <dbReference type="SAM" id="MobiDB-lite"/>
    </source>
</evidence>
<evidence type="ECO:0000313" key="4">
    <source>
        <dbReference type="Proteomes" id="UP000051952"/>
    </source>
</evidence>
<keyword evidence="4" id="KW-1185">Reference proteome</keyword>
<dbReference type="VEuPathDB" id="TriTrypDB:BSAL_22650"/>
<protein>
    <submittedName>
        <fullName evidence="3">Uncharacterized protein</fullName>
    </submittedName>
</protein>
<feature type="compositionally biased region" description="Polar residues" evidence="2">
    <location>
        <begin position="261"/>
        <end position="275"/>
    </location>
</feature>
<feature type="region of interest" description="Disordered" evidence="2">
    <location>
        <begin position="1"/>
        <end position="83"/>
    </location>
</feature>
<name>A0A0S4JKY2_BODSA</name>
<feature type="compositionally biased region" description="Low complexity" evidence="2">
    <location>
        <begin position="30"/>
        <end position="42"/>
    </location>
</feature>
<evidence type="ECO:0000256" key="1">
    <source>
        <dbReference type="SAM" id="Coils"/>
    </source>
</evidence>
<sequence>MDNSTTSPVTSPRIRRSVGPQQSTFSTPIGASSRQVGSASSSLRRTAMAGPSQLPSTGASSASPQLVSSSSFGGMSSPPPPSQNIVVLLQQLQEAKDLLSRSEARREVVEDENKRLRSDVQKWKQHAQEYQQQLASTAAAATPSSPVAVAQLVPEVVSGPQDIGPSISAQQRNASNNMVMSSLRQELQSKDALISELQKGLTEAVQRNTKLEGEFQDQHKKLRHQFESHVDRLELEIRRGKARQSSTPTAAFLHQPPAGGPNTNKSLHLSPQLSAPYSSQQHSPPYPSVRRDLL</sequence>
<feature type="compositionally biased region" description="Polar residues" evidence="2">
    <location>
        <begin position="1"/>
        <end position="10"/>
    </location>
</feature>
<feature type="compositionally biased region" description="Low complexity" evidence="2">
    <location>
        <begin position="60"/>
        <end position="76"/>
    </location>
</feature>
<proteinExistence type="predicted"/>
<accession>A0A0S4JKY2</accession>
<organism evidence="3 4">
    <name type="scientific">Bodo saltans</name>
    <name type="common">Flagellated protozoan</name>
    <dbReference type="NCBI Taxonomy" id="75058"/>
    <lineage>
        <taxon>Eukaryota</taxon>
        <taxon>Discoba</taxon>
        <taxon>Euglenozoa</taxon>
        <taxon>Kinetoplastea</taxon>
        <taxon>Metakinetoplastina</taxon>
        <taxon>Eubodonida</taxon>
        <taxon>Bodonidae</taxon>
        <taxon>Bodo</taxon>
    </lineage>
</organism>
<feature type="compositionally biased region" description="Polar residues" evidence="2">
    <location>
        <begin position="19"/>
        <end position="29"/>
    </location>
</feature>
<keyword evidence="1" id="KW-0175">Coiled coil</keyword>
<dbReference type="EMBL" id="CYKH01001758">
    <property type="protein sequence ID" value="CUG89668.1"/>
    <property type="molecule type" value="Genomic_DNA"/>
</dbReference>
<evidence type="ECO:0000313" key="3">
    <source>
        <dbReference type="EMBL" id="CUG89668.1"/>
    </source>
</evidence>
<feature type="coiled-coil region" evidence="1">
    <location>
        <begin position="85"/>
        <end position="133"/>
    </location>
</feature>
<gene>
    <name evidence="3" type="ORF">BSAL_22650</name>
</gene>